<feature type="transmembrane region" description="Helical" evidence="1">
    <location>
        <begin position="12"/>
        <end position="33"/>
    </location>
</feature>
<evidence type="ECO:0000256" key="1">
    <source>
        <dbReference type="SAM" id="Phobius"/>
    </source>
</evidence>
<protein>
    <submittedName>
        <fullName evidence="2">Uncharacterized protein</fullName>
    </submittedName>
</protein>
<dbReference type="EMBL" id="FNZH01000006">
    <property type="protein sequence ID" value="SEJ61404.1"/>
    <property type="molecule type" value="Genomic_DNA"/>
</dbReference>
<feature type="transmembrane region" description="Helical" evidence="1">
    <location>
        <begin position="45"/>
        <end position="68"/>
    </location>
</feature>
<evidence type="ECO:0000313" key="3">
    <source>
        <dbReference type="Proteomes" id="UP000199403"/>
    </source>
</evidence>
<dbReference type="AlphaFoldDB" id="A0A1H7AA86"/>
<keyword evidence="3" id="KW-1185">Reference proteome</keyword>
<proteinExistence type="predicted"/>
<keyword evidence="1" id="KW-0472">Membrane</keyword>
<name>A0A1H7AA86_9BACT</name>
<gene>
    <name evidence="2" type="ORF">SAMN05192553_10681</name>
</gene>
<dbReference type="STRING" id="1416801.SAMN05192553_10681"/>
<reference evidence="3" key="1">
    <citation type="submission" date="2016-10" db="EMBL/GenBank/DDBJ databases">
        <authorList>
            <person name="Varghese N."/>
            <person name="Submissions S."/>
        </authorList>
    </citation>
    <scope>NUCLEOTIDE SEQUENCE [LARGE SCALE GENOMIC DNA]</scope>
    <source>
        <strain evidence="3">IBRC-M 10761</strain>
    </source>
</reference>
<keyword evidence="1" id="KW-1133">Transmembrane helix</keyword>
<dbReference type="Proteomes" id="UP000199403">
    <property type="component" value="Unassembled WGS sequence"/>
</dbReference>
<evidence type="ECO:0000313" key="2">
    <source>
        <dbReference type="EMBL" id="SEJ61404.1"/>
    </source>
</evidence>
<sequence length="78" mass="8712">MGAKKLRKQWLLHAVGGLLLTGFGLSLFGEALIRKWENAPLWDWLVWGTLALVVFNAGVSLVGQAVVFRVKLDSQKHR</sequence>
<accession>A0A1H7AA86</accession>
<organism evidence="2 3">
    <name type="scientific">Cyclobacterium xiamenense</name>
    <dbReference type="NCBI Taxonomy" id="1297121"/>
    <lineage>
        <taxon>Bacteria</taxon>
        <taxon>Pseudomonadati</taxon>
        <taxon>Bacteroidota</taxon>
        <taxon>Cytophagia</taxon>
        <taxon>Cytophagales</taxon>
        <taxon>Cyclobacteriaceae</taxon>
        <taxon>Cyclobacterium</taxon>
    </lineage>
</organism>
<dbReference type="OrthoDB" id="1453686at2"/>
<keyword evidence="1" id="KW-0812">Transmembrane</keyword>
<dbReference type="RefSeq" id="WP_092177102.1">
    <property type="nucleotide sequence ID" value="NZ_FNZH01000006.1"/>
</dbReference>